<dbReference type="GO" id="GO:0005886">
    <property type="term" value="C:plasma membrane"/>
    <property type="evidence" value="ECO:0007669"/>
    <property type="project" value="UniProtKB-SubCell"/>
</dbReference>
<dbReference type="Pfam" id="PF02687">
    <property type="entry name" value="FtsX"/>
    <property type="match status" value="2"/>
</dbReference>
<evidence type="ECO:0000256" key="1">
    <source>
        <dbReference type="ARBA" id="ARBA00004651"/>
    </source>
</evidence>
<sequence length="807" mass="89054">MLKNYITIALRNISRNKAYSAINIFGLSLGVACCLLLAFYIQDEFSVDKHLADSDNLYRIVTHFDSEMVIDESGTASPPIAMTANDEIPEVVSAARLVSPPGVGESLIKYEDNIFYEAGGYLADSTLFDVLTYTLTEGNPKKALVDANSVVISQTIAKKLFGNSEALNKIISISQGGPAVDFRVTGVFMDNHKSHVMPHFFTSMTSTGWAEYMRSDQAQGEWAGQNFVPSYLKLAPGHNLKTVEKKLNEMLQRHGAEDMKALGIPKTLSLELVKDIYLYSEVHQSPRIVYIYIIASIAVFILLIACINFMNLSTAKATKRAGEIGLRKAMGAVRSSLIGQILGEAMIIVLISILISLVMVQLSLPFFNVLTGKDISFNSGNAAYVIGALGALTVVTGLLAGSYPAFYLSSFQPAQVLKGKAIVSGGSGLLRQSLVVFQFMIAIALVCGMLIIGSQLRYIENKNLGFNSDALIVLPMRSGDALKNAKALQLELQRVAHVKQVSSAAYVPGSQVWSDFSLYAQGGNMDNAVDHLNIHVGPGFTEILDLKILAGRTFSEDTAQEKEGNLVINRTGAKTLGFEPEKAVGQELFTEWQGVKYTFQVIGVIEDYHQSTLKEKIRPMLFQLFETRSPDYVLLKTDTRYFKETIADVEKVWKQMIDDTPFEYTFLDENIRKNYEQDRKVSAIITTFTLLAMLISCLGLYGLSTFMAERRFKEIGVRKVLGADVRQIVALMSKEFVKLVLIAFVIAVPLAWYAMSRWLEGFEYKTTIDVLIFVYSGLAALVIALTTVSFESIRAAIANPVNALRNE</sequence>
<feature type="transmembrane region" description="Helical" evidence="6">
    <location>
        <begin position="429"/>
        <end position="452"/>
    </location>
</feature>
<feature type="domain" description="ABC3 transporter permease C-terminal" evidence="7">
    <location>
        <begin position="687"/>
        <end position="797"/>
    </location>
</feature>
<feature type="domain" description="MacB-like periplasmic core" evidence="8">
    <location>
        <begin position="20"/>
        <end position="248"/>
    </location>
</feature>
<organism evidence="9 10">
    <name type="scientific">Chryseolinea serpens</name>
    <dbReference type="NCBI Taxonomy" id="947013"/>
    <lineage>
        <taxon>Bacteria</taxon>
        <taxon>Pseudomonadati</taxon>
        <taxon>Bacteroidota</taxon>
        <taxon>Cytophagia</taxon>
        <taxon>Cytophagales</taxon>
        <taxon>Fulvivirgaceae</taxon>
        <taxon>Chryseolinea</taxon>
    </lineage>
</organism>
<comment type="subcellular location">
    <subcellularLocation>
        <location evidence="1">Cell membrane</location>
        <topology evidence="1">Multi-pass membrane protein</topology>
    </subcellularLocation>
</comment>
<reference evidence="9 10" key="1">
    <citation type="submission" date="2016-11" db="EMBL/GenBank/DDBJ databases">
        <authorList>
            <person name="Jaros S."/>
            <person name="Januszkiewicz K."/>
            <person name="Wedrychowicz H."/>
        </authorList>
    </citation>
    <scope>NUCLEOTIDE SEQUENCE [LARGE SCALE GENOMIC DNA]</scope>
    <source>
        <strain evidence="9 10">DSM 24574</strain>
    </source>
</reference>
<keyword evidence="4 6" id="KW-1133">Transmembrane helix</keyword>
<feature type="transmembrane region" description="Helical" evidence="6">
    <location>
        <begin position="770"/>
        <end position="790"/>
    </location>
</feature>
<evidence type="ECO:0000313" key="10">
    <source>
        <dbReference type="Proteomes" id="UP000184212"/>
    </source>
</evidence>
<evidence type="ECO:0000256" key="3">
    <source>
        <dbReference type="ARBA" id="ARBA00022692"/>
    </source>
</evidence>
<dbReference type="Proteomes" id="UP000184212">
    <property type="component" value="Unassembled WGS sequence"/>
</dbReference>
<dbReference type="RefSeq" id="WP_073136556.1">
    <property type="nucleotide sequence ID" value="NZ_FQWQ01000002.1"/>
</dbReference>
<name>A0A1M5RU36_9BACT</name>
<evidence type="ECO:0000259" key="8">
    <source>
        <dbReference type="Pfam" id="PF12704"/>
    </source>
</evidence>
<dbReference type="AlphaFoldDB" id="A0A1M5RU36"/>
<dbReference type="GO" id="GO:0022857">
    <property type="term" value="F:transmembrane transporter activity"/>
    <property type="evidence" value="ECO:0007669"/>
    <property type="project" value="TreeGrafter"/>
</dbReference>
<dbReference type="OrthoDB" id="5933722at2"/>
<evidence type="ECO:0000256" key="2">
    <source>
        <dbReference type="ARBA" id="ARBA00022475"/>
    </source>
</evidence>
<dbReference type="PROSITE" id="PS51257">
    <property type="entry name" value="PROKAR_LIPOPROTEIN"/>
    <property type="match status" value="1"/>
</dbReference>
<feature type="transmembrane region" description="Helical" evidence="6">
    <location>
        <begin position="681"/>
        <end position="703"/>
    </location>
</feature>
<accession>A0A1M5RU36</accession>
<gene>
    <name evidence="9" type="ORF">SAMN04488109_3583</name>
</gene>
<evidence type="ECO:0000313" key="9">
    <source>
        <dbReference type="EMBL" id="SHH29825.1"/>
    </source>
</evidence>
<dbReference type="PANTHER" id="PTHR30572:SF18">
    <property type="entry name" value="ABC-TYPE MACROLIDE FAMILY EXPORT SYSTEM PERMEASE COMPONENT 2"/>
    <property type="match status" value="1"/>
</dbReference>
<protein>
    <submittedName>
        <fullName evidence="9">ABC-type antimicrobial peptide transport system, permease component</fullName>
    </submittedName>
</protein>
<evidence type="ECO:0000259" key="7">
    <source>
        <dbReference type="Pfam" id="PF02687"/>
    </source>
</evidence>
<feature type="transmembrane region" description="Helical" evidence="6">
    <location>
        <begin position="382"/>
        <end position="408"/>
    </location>
</feature>
<feature type="domain" description="MacB-like periplasmic core" evidence="8">
    <location>
        <begin position="440"/>
        <end position="609"/>
    </location>
</feature>
<keyword evidence="2" id="KW-1003">Cell membrane</keyword>
<dbReference type="InterPro" id="IPR003838">
    <property type="entry name" value="ABC3_permease_C"/>
</dbReference>
<dbReference type="EMBL" id="FQWQ01000002">
    <property type="protein sequence ID" value="SHH29825.1"/>
    <property type="molecule type" value="Genomic_DNA"/>
</dbReference>
<dbReference type="Pfam" id="PF12704">
    <property type="entry name" value="MacB_PCD"/>
    <property type="match status" value="2"/>
</dbReference>
<feature type="transmembrane region" description="Helical" evidence="6">
    <location>
        <begin position="337"/>
        <end position="362"/>
    </location>
</feature>
<keyword evidence="10" id="KW-1185">Reference proteome</keyword>
<feature type="transmembrane region" description="Helical" evidence="6">
    <location>
        <begin position="289"/>
        <end position="310"/>
    </location>
</feature>
<dbReference type="PANTHER" id="PTHR30572">
    <property type="entry name" value="MEMBRANE COMPONENT OF TRANSPORTER-RELATED"/>
    <property type="match status" value="1"/>
</dbReference>
<feature type="transmembrane region" description="Helical" evidence="6">
    <location>
        <begin position="21"/>
        <end position="41"/>
    </location>
</feature>
<feature type="transmembrane region" description="Helical" evidence="6">
    <location>
        <begin position="736"/>
        <end position="755"/>
    </location>
</feature>
<evidence type="ECO:0000256" key="5">
    <source>
        <dbReference type="ARBA" id="ARBA00023136"/>
    </source>
</evidence>
<dbReference type="STRING" id="947013.SAMN04488109_3583"/>
<proteinExistence type="predicted"/>
<keyword evidence="5 6" id="KW-0472">Membrane</keyword>
<dbReference type="InterPro" id="IPR050250">
    <property type="entry name" value="Macrolide_Exporter_MacB"/>
</dbReference>
<keyword evidence="3 6" id="KW-0812">Transmembrane</keyword>
<evidence type="ECO:0000256" key="4">
    <source>
        <dbReference type="ARBA" id="ARBA00022989"/>
    </source>
</evidence>
<evidence type="ECO:0000256" key="6">
    <source>
        <dbReference type="SAM" id="Phobius"/>
    </source>
</evidence>
<dbReference type="InterPro" id="IPR025857">
    <property type="entry name" value="MacB_PCD"/>
</dbReference>
<feature type="domain" description="ABC3 transporter permease C-terminal" evidence="7">
    <location>
        <begin position="296"/>
        <end position="402"/>
    </location>
</feature>